<dbReference type="Gene3D" id="1.10.1200.10">
    <property type="entry name" value="ACP-like"/>
    <property type="match status" value="1"/>
</dbReference>
<dbReference type="InterPro" id="IPR020806">
    <property type="entry name" value="PKS_PP-bd"/>
</dbReference>
<dbReference type="InterPro" id="IPR020845">
    <property type="entry name" value="AMP-binding_CS"/>
</dbReference>
<evidence type="ECO:0000256" key="1">
    <source>
        <dbReference type="ARBA" id="ARBA00001957"/>
    </source>
</evidence>
<dbReference type="GO" id="GO:0009239">
    <property type="term" value="P:enterobactin biosynthetic process"/>
    <property type="evidence" value="ECO:0007669"/>
    <property type="project" value="TreeGrafter"/>
</dbReference>
<name>A0AAE4V698_9NOCA</name>
<dbReference type="GO" id="GO:0008610">
    <property type="term" value="P:lipid biosynthetic process"/>
    <property type="evidence" value="ECO:0007669"/>
    <property type="project" value="UniProtKB-ARBA"/>
</dbReference>
<dbReference type="CDD" id="cd05930">
    <property type="entry name" value="A_NRPS"/>
    <property type="match status" value="1"/>
</dbReference>
<dbReference type="Pfam" id="PF00550">
    <property type="entry name" value="PP-binding"/>
    <property type="match status" value="1"/>
</dbReference>
<proteinExistence type="predicted"/>
<feature type="non-terminal residue" evidence="8">
    <location>
        <position position="1"/>
    </location>
</feature>
<dbReference type="Pfam" id="PF00668">
    <property type="entry name" value="Condensation"/>
    <property type="match status" value="3"/>
</dbReference>
<evidence type="ECO:0000256" key="5">
    <source>
        <dbReference type="ARBA" id="ARBA00023194"/>
    </source>
</evidence>
<keyword evidence="4" id="KW-0677">Repeat</keyword>
<dbReference type="Gene3D" id="3.30.559.10">
    <property type="entry name" value="Chloramphenicol acetyltransferase-like domain"/>
    <property type="match status" value="3"/>
</dbReference>
<keyword evidence="2" id="KW-0596">Phosphopantetheine</keyword>
<protein>
    <submittedName>
        <fullName evidence="8">Amino acid adenylation domain-containing protein</fullName>
    </submittedName>
</protein>
<dbReference type="InterPro" id="IPR006162">
    <property type="entry name" value="Ppantetheine_attach_site"/>
</dbReference>
<evidence type="ECO:0000256" key="2">
    <source>
        <dbReference type="ARBA" id="ARBA00022450"/>
    </source>
</evidence>
<feature type="non-terminal residue" evidence="8">
    <location>
        <position position="2579"/>
    </location>
</feature>
<dbReference type="InterPro" id="IPR000873">
    <property type="entry name" value="AMP-dep_synth/lig_dom"/>
</dbReference>
<dbReference type="GO" id="GO:0047527">
    <property type="term" value="F:2,3-dihydroxybenzoate-serine ligase activity"/>
    <property type="evidence" value="ECO:0007669"/>
    <property type="project" value="TreeGrafter"/>
</dbReference>
<dbReference type="Gene3D" id="2.30.38.10">
    <property type="entry name" value="Luciferase, Domain 3"/>
    <property type="match status" value="2"/>
</dbReference>
<dbReference type="SMART" id="SM00823">
    <property type="entry name" value="PKS_PP"/>
    <property type="match status" value="1"/>
</dbReference>
<dbReference type="RefSeq" id="WP_317769270.1">
    <property type="nucleotide sequence ID" value="NZ_JAWLUP010000178.1"/>
</dbReference>
<dbReference type="PROSITE" id="PS50075">
    <property type="entry name" value="CARRIER"/>
    <property type="match status" value="1"/>
</dbReference>
<dbReference type="GO" id="GO:0009366">
    <property type="term" value="C:enterobactin synthetase complex"/>
    <property type="evidence" value="ECO:0007669"/>
    <property type="project" value="TreeGrafter"/>
</dbReference>
<evidence type="ECO:0000313" key="9">
    <source>
        <dbReference type="Proteomes" id="UP001185863"/>
    </source>
</evidence>
<dbReference type="CDD" id="cd19543">
    <property type="entry name" value="DCL_NRPS"/>
    <property type="match status" value="1"/>
</dbReference>
<dbReference type="FunFam" id="3.30.300.30:FF:000010">
    <property type="entry name" value="Enterobactin synthetase component F"/>
    <property type="match status" value="1"/>
</dbReference>
<dbReference type="InterPro" id="IPR010060">
    <property type="entry name" value="NRPS_synth"/>
</dbReference>
<dbReference type="Gene3D" id="3.40.50.980">
    <property type="match status" value="4"/>
</dbReference>
<dbReference type="SUPFAM" id="SSF52777">
    <property type="entry name" value="CoA-dependent acyltransferases"/>
    <property type="match status" value="7"/>
</dbReference>
<sequence length="2579" mass="276287">ADGDEALASALKAVKEQLRSIPGAGFGYGALRYLGDSVPELGHAPTPQVLFNYLGRVAAGGEVDWLPQAMGGADDPRMPLGHVLTLNVIAEDGGDGPVLSTSFTWAPGILGRDDVEALAEEWTTALSAVAGIERLGGRTPSDFPLVGLTQHDVDALSGPSDVLPLTPLQEGIYFQSAFEDTDSDPYVVQQVIELSGPVDPSALHRALQTVVDRHAALRTGISSVSDGRIVQVIRDGVRVPMDVLDLTEVADPSHRIEEVLAADRSRGFVFDRPPLLRYTLARLESEKYLLLQSIHHVIADGWSVPVMLREMLALYGTSGTPPMLPAPTPYRSYLEWLAGRDRNASLEVWREALRDLPEPVELPRTASPSESGIRSVQVALPAADTDALVAVGRARGLTLSTLVHGTWGLVVGRLTGTDDVVFGSTVSGRGGDLHGIESMVGLFINTVPARLRYRPTETVAEALTRWQDEQSALLDHQHVGLAELRRDAGLHTMFETLVVFENYPLGDGAATDPSGSVHLTNVRFDEHPPYPMTLIVVPGDTVVLELKYDATRIDSATADRFAESMVAYLREVTRDADQAVSSVVLASRRPVHPAVPDARPALPDTTLTALLAEQAARTPDAVAVVFEDEQLTYAELHSRANRLARLLIERGVYPGSRVAVALPRSLDLMVSLLAIGKAGGAYVPLDTGYPAERLAYMLEDAHPVCVVTDSGTAALVTDAGVPQVRVSEADDYSSAPLPETGSPGHPAYVIYTSGSTGRPKGVVVPHAGIVNRLLWMQSFRPITPSDRVLQKTPASFDVSVPELFGPLLAGATVVLARPDGHKDPGYLTDVIVEKSVTRVHFVPTMLEAFLAEPAAAGCTGLRIIACSGEALPVASARRVAEVLPGVEVDNLYGPTEASVEVSYAASVQNIDAAASSVPIGFPTSNTGLYVLDRYLHPVPPGASGELYLSGLQLADGYLGRAALSAERFVADPFSPSGTRMYRTGDIARINADGAVEYVGRVDDQVKLRGFRIELGEIEAHLSACPGVRQAAAVVRSDRPGRQQLVGYLVGDIDLDDVRARLSSALPEYMVPVLFVILDAFPLTPSGKLDRTSLPAPALPAPAASAHAGGNDTAEMLAARFAEVLGLDVVGVDDDFFMLGGDSILAIRLVNLARREGLTITPRQIFEQRTPAALARLAGDTPAAVAEAAVPVESGTGALLPLPVVHRLSEWSGEKDRFNQAVLLHTPAGTSSDVLTSALRSVIAHHDGLRQHLIRHAPGVWSLEITETAEASIRRVDATGLDDKALRQLVAAESDAATDRLDPDSGIMVSAVWFDAGPDELGRLLLVAHHLVVDGVSWRILVEDLAMAWVAADSGQAAALDPVPTSLRTFSRIVTEQAHEPTRLAELDHWLEVTAPGADLVPGVSGTAVVSSGARRTVRLDSALTNALLTTVPAAVGADVTDVLVAALRLAVDRWRAASERNQDLVVDLERHGREELVPGLDLSRTVGWLTNVAPVRLPSAGGPLDTLKAVKEQLRAAPDGGIGYGMLRYLNARTARLLGSRSESQVLFNYLGRMPHAVSGPWSPAAESDSLLSDPDSDFGAPYRLVINVLCEDGEQGSQLHAVFAWSGDDLSEDDAIALSEGWASALGELAESVSEHRGPALLTPSDLPLVRLTQDEIDRIAATCPAGVETVLPLSPLQEGLYFQAGFAAGSDIYTAQFSLDFAHRLDPDRLAAALRTLQRRNPTLRAGFVSDGLSAPVQFVSAGLDVPITEYDLRDLGDTERADYAEHLASRDRLTPFDLTAPPLWRVMVLHLADDHDRLVVNRQFLLWDGWSNGLVVSQLLALYDSAGDDSSFGSPEGTFEDYLTWLAAQDPDAAQAAWTEALRGLEEPTLVAAAAVDDPQPPQRRDAVLDADLSERLRAAARGAGVTFNAVLNAALAVVLGIETGRADLVFGTTVAGRPPEVPGLDAVAGMFLNTVPVRLTLRPGETVTELLRRAQSERLALTPYDYLGLASIQRVSDHRQLFDVLYVLQNFVDEKQVSALNAAHDISGGDSIDHTHYPLTVVVTPGASVKVKFEFHPHRVSQSRVEAMLARFVDLLAQWSTDMSGMVGSIPGGAAVTPPATRALPDATIADLFADAARQRPDHSALVFGDRTVTYAELDADINRMSRLLLDHGAGPEKIVALAVPRSVEMVVALFAVLRTGSAYLPLELDHPAERLVGMLDDARPVTLVTTAEVAGTLAAAHVDVLAVDTALLDTVSSEPLSDDELGSFVPGTPGRLDHPAYVIYTSGSTGKPKGVVTPYRGLTNMQFNHREAIFEPVVSAAGGRRLRIAHTVSFAFDMSWEELLWLVEGHEVHICDENLRRDAEALVSYCDTHRIDVVNVTPTYAQHLIEEGLLDDGDGHHRPPLVLLGGEAVSDSVWNRLRDTEGTCGYNLYGPTEYTINTLGAGTGDSVTPTVGTPIWNTSAYVLDAWLRPVPDGVPGELYISGVGLARGYLDRFALTAERFVADPFGTSVRMYRTGDLVRRREDGNLDFLGRTDDQVKIRGHRVELGEIASALEALDDVRQAAVVVDTGPGGFKRLVGYTVPVSTYQPRDV</sequence>
<dbReference type="InterPro" id="IPR001242">
    <property type="entry name" value="Condensation_dom"/>
</dbReference>
<dbReference type="SUPFAM" id="SSF56801">
    <property type="entry name" value="Acetyl-CoA synthetase-like"/>
    <property type="match status" value="2"/>
</dbReference>
<accession>A0AAE4V698</accession>
<dbReference type="FunFam" id="3.40.50.980:FF:000002">
    <property type="entry name" value="Enterobactin synthetase component F"/>
    <property type="match status" value="1"/>
</dbReference>
<dbReference type="CDD" id="cd17646">
    <property type="entry name" value="A_NRPS_AB3403-like"/>
    <property type="match status" value="1"/>
</dbReference>
<dbReference type="PROSITE" id="PS00455">
    <property type="entry name" value="AMP_BINDING"/>
    <property type="match status" value="2"/>
</dbReference>
<keyword evidence="5" id="KW-0045">Antibiotic biosynthesis</keyword>
<keyword evidence="3" id="KW-0597">Phosphoprotein</keyword>
<dbReference type="InterPro" id="IPR025110">
    <property type="entry name" value="AMP-bd_C"/>
</dbReference>
<comment type="cofactor">
    <cofactor evidence="1">
        <name>pantetheine 4'-phosphate</name>
        <dbReference type="ChEBI" id="CHEBI:47942"/>
    </cofactor>
</comment>
<dbReference type="PANTHER" id="PTHR45527:SF1">
    <property type="entry name" value="FATTY ACID SYNTHASE"/>
    <property type="match status" value="1"/>
</dbReference>
<dbReference type="InterPro" id="IPR010071">
    <property type="entry name" value="AA_adenyl_dom"/>
</dbReference>
<dbReference type="PROSITE" id="PS00012">
    <property type="entry name" value="PHOSPHOPANTETHEINE"/>
    <property type="match status" value="1"/>
</dbReference>
<dbReference type="Proteomes" id="UP001185863">
    <property type="component" value="Unassembled WGS sequence"/>
</dbReference>
<dbReference type="FunFam" id="3.40.50.980:FF:000001">
    <property type="entry name" value="Non-ribosomal peptide synthetase"/>
    <property type="match status" value="2"/>
</dbReference>
<reference evidence="8" key="1">
    <citation type="submission" date="2023-10" db="EMBL/GenBank/DDBJ databases">
        <title>Development of a sustainable strategy for remediation of hydrocarbon-contaminated territories based on the waste exchange concept.</title>
        <authorList>
            <person name="Krivoruchko A."/>
        </authorList>
    </citation>
    <scope>NUCLEOTIDE SEQUENCE</scope>
    <source>
        <strain evidence="8">IEGM 68</strain>
    </source>
</reference>
<evidence type="ECO:0000259" key="7">
    <source>
        <dbReference type="PROSITE" id="PS50075"/>
    </source>
</evidence>
<dbReference type="SUPFAM" id="SSF47336">
    <property type="entry name" value="ACP-like"/>
    <property type="match status" value="1"/>
</dbReference>
<dbReference type="GO" id="GO:0005829">
    <property type="term" value="C:cytosol"/>
    <property type="evidence" value="ECO:0007669"/>
    <property type="project" value="TreeGrafter"/>
</dbReference>
<dbReference type="InterPro" id="IPR031158">
    <property type="entry name" value="GH10_AS"/>
</dbReference>
<dbReference type="FunFam" id="3.40.50.12780:FF:000012">
    <property type="entry name" value="Non-ribosomal peptide synthetase"/>
    <property type="match status" value="1"/>
</dbReference>
<dbReference type="Gene3D" id="3.30.559.30">
    <property type="entry name" value="Nonribosomal peptide synthetase, condensation domain"/>
    <property type="match status" value="4"/>
</dbReference>
<dbReference type="InterPro" id="IPR036736">
    <property type="entry name" value="ACP-like_sf"/>
</dbReference>
<feature type="domain" description="Carrier" evidence="7">
    <location>
        <begin position="1107"/>
        <end position="1181"/>
    </location>
</feature>
<dbReference type="GO" id="GO:0043041">
    <property type="term" value="P:amino acid activation for nonribosomal peptide biosynthetic process"/>
    <property type="evidence" value="ECO:0007669"/>
    <property type="project" value="TreeGrafter"/>
</dbReference>
<dbReference type="InterPro" id="IPR009081">
    <property type="entry name" value="PP-bd_ACP"/>
</dbReference>
<evidence type="ECO:0000256" key="3">
    <source>
        <dbReference type="ARBA" id="ARBA00022553"/>
    </source>
</evidence>
<dbReference type="GO" id="GO:0031177">
    <property type="term" value="F:phosphopantetheine binding"/>
    <property type="evidence" value="ECO:0007669"/>
    <property type="project" value="InterPro"/>
</dbReference>
<comment type="caution">
    <text evidence="8">The sequence shown here is derived from an EMBL/GenBank/DDBJ whole genome shotgun (WGS) entry which is preliminary data.</text>
</comment>
<dbReference type="PANTHER" id="PTHR45527">
    <property type="entry name" value="NONRIBOSOMAL PEPTIDE SYNTHETASE"/>
    <property type="match status" value="1"/>
</dbReference>
<dbReference type="Gene3D" id="3.30.300.30">
    <property type="match status" value="2"/>
</dbReference>
<evidence type="ECO:0000313" key="8">
    <source>
        <dbReference type="EMBL" id="MDV7268578.1"/>
    </source>
</evidence>
<evidence type="ECO:0000256" key="6">
    <source>
        <dbReference type="PROSITE-ProRule" id="PRU10061"/>
    </source>
</evidence>
<dbReference type="NCBIfam" id="TIGR01733">
    <property type="entry name" value="AA-adenyl-dom"/>
    <property type="match status" value="2"/>
</dbReference>
<gene>
    <name evidence="8" type="ORF">R4315_29095</name>
</gene>
<dbReference type="PROSITE" id="PS00591">
    <property type="entry name" value="GH10_1"/>
    <property type="match status" value="1"/>
</dbReference>
<dbReference type="InterPro" id="IPR023213">
    <property type="entry name" value="CAT-like_dom_sf"/>
</dbReference>
<feature type="active site" description="Nucleophile" evidence="6">
    <location>
        <position position="1752"/>
    </location>
</feature>
<dbReference type="NCBIfam" id="TIGR01720">
    <property type="entry name" value="NRPS-para261"/>
    <property type="match status" value="2"/>
</dbReference>
<dbReference type="EMBL" id="JAWLUP010000178">
    <property type="protein sequence ID" value="MDV7268578.1"/>
    <property type="molecule type" value="Genomic_DNA"/>
</dbReference>
<organism evidence="8 9">
    <name type="scientific">Rhodococcus oxybenzonivorans</name>
    <dbReference type="NCBI Taxonomy" id="1990687"/>
    <lineage>
        <taxon>Bacteria</taxon>
        <taxon>Bacillati</taxon>
        <taxon>Actinomycetota</taxon>
        <taxon>Actinomycetes</taxon>
        <taxon>Mycobacteriales</taxon>
        <taxon>Nocardiaceae</taxon>
        <taxon>Rhodococcus</taxon>
    </lineage>
</organism>
<dbReference type="FunFam" id="2.30.38.10:FF:000001">
    <property type="entry name" value="Non-ribosomal peptide synthetase PvdI"/>
    <property type="match status" value="1"/>
</dbReference>
<dbReference type="Pfam" id="PF13193">
    <property type="entry name" value="AMP-binding_C"/>
    <property type="match status" value="1"/>
</dbReference>
<evidence type="ECO:0000256" key="4">
    <source>
        <dbReference type="ARBA" id="ARBA00022737"/>
    </source>
</evidence>
<dbReference type="InterPro" id="IPR045851">
    <property type="entry name" value="AMP-bd_C_sf"/>
</dbReference>
<dbReference type="Pfam" id="PF00501">
    <property type="entry name" value="AMP-binding"/>
    <property type="match status" value="2"/>
</dbReference>